<dbReference type="RefSeq" id="WP_179767185.1">
    <property type="nucleotide sequence ID" value="NZ_JACCFO010000001.1"/>
</dbReference>
<gene>
    <name evidence="7" type="ORF">HNR12_001980</name>
</gene>
<dbReference type="Gene3D" id="1.10.1740.10">
    <property type="match status" value="1"/>
</dbReference>
<dbReference type="InterPro" id="IPR039425">
    <property type="entry name" value="RNA_pol_sigma-70-like"/>
</dbReference>
<protein>
    <submittedName>
        <fullName evidence="7">RNA polymerase sigma-70 factor (ECF subfamily)</fullName>
    </submittedName>
</protein>
<dbReference type="GO" id="GO:0006352">
    <property type="term" value="P:DNA-templated transcription initiation"/>
    <property type="evidence" value="ECO:0007669"/>
    <property type="project" value="InterPro"/>
</dbReference>
<dbReference type="InterPro" id="IPR036388">
    <property type="entry name" value="WH-like_DNA-bd_sf"/>
</dbReference>
<dbReference type="AlphaFoldDB" id="A0A853BKC2"/>
<evidence type="ECO:0000259" key="6">
    <source>
        <dbReference type="Pfam" id="PF08281"/>
    </source>
</evidence>
<dbReference type="GO" id="GO:0003677">
    <property type="term" value="F:DNA binding"/>
    <property type="evidence" value="ECO:0007669"/>
    <property type="project" value="InterPro"/>
</dbReference>
<evidence type="ECO:0000256" key="3">
    <source>
        <dbReference type="ARBA" id="ARBA00023082"/>
    </source>
</evidence>
<dbReference type="InterPro" id="IPR013249">
    <property type="entry name" value="RNA_pol_sigma70_r4_t2"/>
</dbReference>
<dbReference type="InterPro" id="IPR014284">
    <property type="entry name" value="RNA_pol_sigma-70_dom"/>
</dbReference>
<feature type="domain" description="RNA polymerase sigma-70 region 2" evidence="5">
    <location>
        <begin position="21"/>
        <end position="86"/>
    </location>
</feature>
<dbReference type="Pfam" id="PF08281">
    <property type="entry name" value="Sigma70_r4_2"/>
    <property type="match status" value="1"/>
</dbReference>
<evidence type="ECO:0000256" key="1">
    <source>
        <dbReference type="ARBA" id="ARBA00010641"/>
    </source>
</evidence>
<keyword evidence="2" id="KW-0805">Transcription regulation</keyword>
<dbReference type="Proteomes" id="UP000575985">
    <property type="component" value="Unassembled WGS sequence"/>
</dbReference>
<evidence type="ECO:0000256" key="2">
    <source>
        <dbReference type="ARBA" id="ARBA00023015"/>
    </source>
</evidence>
<dbReference type="PANTHER" id="PTHR43133:SF25">
    <property type="entry name" value="RNA POLYMERASE SIGMA FACTOR RFAY-RELATED"/>
    <property type="match status" value="1"/>
</dbReference>
<dbReference type="Gene3D" id="1.10.10.10">
    <property type="entry name" value="Winged helix-like DNA-binding domain superfamily/Winged helix DNA-binding domain"/>
    <property type="match status" value="1"/>
</dbReference>
<keyword evidence="3" id="KW-0731">Sigma factor</keyword>
<evidence type="ECO:0000313" key="8">
    <source>
        <dbReference type="Proteomes" id="UP000575985"/>
    </source>
</evidence>
<evidence type="ECO:0000313" key="7">
    <source>
        <dbReference type="EMBL" id="NYI95703.1"/>
    </source>
</evidence>
<evidence type="ECO:0000259" key="5">
    <source>
        <dbReference type="Pfam" id="PF04542"/>
    </source>
</evidence>
<sequence length="191" mass="21361">MTNDRDEESGSRAAGEFTRFFELHYDAVYRYALRRVGPDHADDVASEAFGVAWARFDRVPRQSPLPWLYTVARNIVLARGRRARRRGELPDAFDGPWPHAPAEPDVTAQVLDRQAALSALNRLKPKDRELVMLLAWEGLDLPTAAGVLGCTAATARVRLYRARRRIERLLGEGGAAATPRNHHLVSQEGPK</sequence>
<dbReference type="SUPFAM" id="SSF88659">
    <property type="entry name" value="Sigma3 and sigma4 domains of RNA polymerase sigma factors"/>
    <property type="match status" value="1"/>
</dbReference>
<dbReference type="InterPro" id="IPR013324">
    <property type="entry name" value="RNA_pol_sigma_r3/r4-like"/>
</dbReference>
<feature type="domain" description="RNA polymerase sigma factor 70 region 4 type 2" evidence="6">
    <location>
        <begin position="114"/>
        <end position="166"/>
    </location>
</feature>
<dbReference type="InterPro" id="IPR013325">
    <property type="entry name" value="RNA_pol_sigma_r2"/>
</dbReference>
<comment type="similarity">
    <text evidence="1">Belongs to the sigma-70 factor family. ECF subfamily.</text>
</comment>
<dbReference type="InterPro" id="IPR007627">
    <property type="entry name" value="RNA_pol_sigma70_r2"/>
</dbReference>
<keyword evidence="8" id="KW-1185">Reference proteome</keyword>
<dbReference type="NCBIfam" id="TIGR02937">
    <property type="entry name" value="sigma70-ECF"/>
    <property type="match status" value="1"/>
</dbReference>
<dbReference type="Pfam" id="PF04542">
    <property type="entry name" value="Sigma70_r2"/>
    <property type="match status" value="1"/>
</dbReference>
<keyword evidence="4" id="KW-0804">Transcription</keyword>
<comment type="caution">
    <text evidence="7">The sequence shown here is derived from an EMBL/GenBank/DDBJ whole genome shotgun (WGS) entry which is preliminary data.</text>
</comment>
<dbReference type="PANTHER" id="PTHR43133">
    <property type="entry name" value="RNA POLYMERASE ECF-TYPE SIGMA FACTO"/>
    <property type="match status" value="1"/>
</dbReference>
<name>A0A853BKC2_9ACTN</name>
<proteinExistence type="inferred from homology"/>
<dbReference type="EMBL" id="JACCFO010000001">
    <property type="protein sequence ID" value="NYI95703.1"/>
    <property type="molecule type" value="Genomic_DNA"/>
</dbReference>
<dbReference type="SUPFAM" id="SSF88946">
    <property type="entry name" value="Sigma2 domain of RNA polymerase sigma factors"/>
    <property type="match status" value="1"/>
</dbReference>
<evidence type="ECO:0000256" key="4">
    <source>
        <dbReference type="ARBA" id="ARBA00023163"/>
    </source>
</evidence>
<dbReference type="GO" id="GO:0016987">
    <property type="term" value="F:sigma factor activity"/>
    <property type="evidence" value="ECO:0007669"/>
    <property type="project" value="UniProtKB-KW"/>
</dbReference>
<reference evidence="7 8" key="1">
    <citation type="submission" date="2020-07" db="EMBL/GenBank/DDBJ databases">
        <title>Sequencing the genomes of 1000 actinobacteria strains.</title>
        <authorList>
            <person name="Klenk H.-P."/>
        </authorList>
    </citation>
    <scope>NUCLEOTIDE SEQUENCE [LARGE SCALE GENOMIC DNA]</scope>
    <source>
        <strain evidence="7 8">DSM 45927</strain>
    </source>
</reference>
<accession>A0A853BKC2</accession>
<organism evidence="7 8">
    <name type="scientific">Streptomonospora nanhaiensis</name>
    <dbReference type="NCBI Taxonomy" id="1323731"/>
    <lineage>
        <taxon>Bacteria</taxon>
        <taxon>Bacillati</taxon>
        <taxon>Actinomycetota</taxon>
        <taxon>Actinomycetes</taxon>
        <taxon>Streptosporangiales</taxon>
        <taxon>Nocardiopsidaceae</taxon>
        <taxon>Streptomonospora</taxon>
    </lineage>
</organism>